<dbReference type="FunFam" id="2.130.10.10:FF:000390">
    <property type="entry name" value="THO complex subunit 3"/>
    <property type="match status" value="1"/>
</dbReference>
<accession>A0A6A1VQR1</accession>
<keyword evidence="1 4" id="KW-0853">WD repeat</keyword>
<reference evidence="5 6" key="1">
    <citation type="journal article" date="2019" name="Plant Biotechnol. J.">
        <title>The red bayberry genome and genetic basis of sex determination.</title>
        <authorList>
            <person name="Jia H.M."/>
            <person name="Jia H.J."/>
            <person name="Cai Q.L."/>
            <person name="Wang Y."/>
            <person name="Zhao H.B."/>
            <person name="Yang W.F."/>
            <person name="Wang G.Y."/>
            <person name="Li Y.H."/>
            <person name="Zhan D.L."/>
            <person name="Shen Y.T."/>
            <person name="Niu Q.F."/>
            <person name="Chang L."/>
            <person name="Qiu J."/>
            <person name="Zhao L."/>
            <person name="Xie H.B."/>
            <person name="Fu W.Y."/>
            <person name="Jin J."/>
            <person name="Li X.W."/>
            <person name="Jiao Y."/>
            <person name="Zhou C.C."/>
            <person name="Tu T."/>
            <person name="Chai C.Y."/>
            <person name="Gao J.L."/>
            <person name="Fan L.J."/>
            <person name="van de Weg E."/>
            <person name="Wang J.Y."/>
            <person name="Gao Z.S."/>
        </authorList>
    </citation>
    <scope>NUCLEOTIDE SEQUENCE [LARGE SCALE GENOMIC DNA]</scope>
    <source>
        <tissue evidence="5">Leaves</tissue>
    </source>
</reference>
<feature type="repeat" description="WD" evidence="4">
    <location>
        <begin position="189"/>
        <end position="231"/>
    </location>
</feature>
<dbReference type="PANTHER" id="PTHR22839">
    <property type="entry name" value="THO COMPLEX SUBUNIT 3 THO3"/>
    <property type="match status" value="1"/>
</dbReference>
<evidence type="ECO:0000256" key="2">
    <source>
        <dbReference type="ARBA" id="ARBA00022737"/>
    </source>
</evidence>
<dbReference type="PROSITE" id="PS00678">
    <property type="entry name" value="WD_REPEATS_1"/>
    <property type="match status" value="1"/>
</dbReference>
<protein>
    <submittedName>
        <fullName evidence="5">THO complex subunit 3</fullName>
    </submittedName>
</protein>
<dbReference type="PROSITE" id="PS50082">
    <property type="entry name" value="WD_REPEATS_2"/>
    <property type="match status" value="1"/>
</dbReference>
<dbReference type="PANTHER" id="PTHR22839:SF0">
    <property type="entry name" value="THO COMPLEX SUBUNIT 3"/>
    <property type="match status" value="1"/>
</dbReference>
<evidence type="ECO:0000256" key="3">
    <source>
        <dbReference type="ARBA" id="ARBA00046343"/>
    </source>
</evidence>
<dbReference type="Pfam" id="PF00400">
    <property type="entry name" value="WD40"/>
    <property type="match status" value="3"/>
</dbReference>
<dbReference type="Proteomes" id="UP000516437">
    <property type="component" value="Chromosome 4"/>
</dbReference>
<dbReference type="EMBL" id="RXIC02000022">
    <property type="protein sequence ID" value="KAB1215005.1"/>
    <property type="molecule type" value="Genomic_DNA"/>
</dbReference>
<proteinExistence type="inferred from homology"/>
<dbReference type="InterPro" id="IPR036322">
    <property type="entry name" value="WD40_repeat_dom_sf"/>
</dbReference>
<name>A0A6A1VQR1_9ROSI</name>
<gene>
    <name evidence="5" type="ORF">CJ030_MR4G005256</name>
</gene>
<dbReference type="AlphaFoldDB" id="A0A6A1VQR1"/>
<dbReference type="Gene3D" id="2.130.10.10">
    <property type="entry name" value="YVTN repeat-like/Quinoprotein amine dehydrogenase"/>
    <property type="match status" value="2"/>
</dbReference>
<dbReference type="PRINTS" id="PR00320">
    <property type="entry name" value="GPROTEINBRPT"/>
</dbReference>
<dbReference type="GO" id="GO:0000445">
    <property type="term" value="C:THO complex part of transcription export complex"/>
    <property type="evidence" value="ECO:0007669"/>
    <property type="project" value="TreeGrafter"/>
</dbReference>
<organism evidence="5 6">
    <name type="scientific">Morella rubra</name>
    <name type="common">Chinese bayberry</name>
    <dbReference type="NCBI Taxonomy" id="262757"/>
    <lineage>
        <taxon>Eukaryota</taxon>
        <taxon>Viridiplantae</taxon>
        <taxon>Streptophyta</taxon>
        <taxon>Embryophyta</taxon>
        <taxon>Tracheophyta</taxon>
        <taxon>Spermatophyta</taxon>
        <taxon>Magnoliopsida</taxon>
        <taxon>eudicotyledons</taxon>
        <taxon>Gunneridae</taxon>
        <taxon>Pentapetalae</taxon>
        <taxon>rosids</taxon>
        <taxon>fabids</taxon>
        <taxon>Fagales</taxon>
        <taxon>Myricaceae</taxon>
        <taxon>Morella</taxon>
    </lineage>
</organism>
<dbReference type="SMART" id="SM00320">
    <property type="entry name" value="WD40"/>
    <property type="match status" value="5"/>
</dbReference>
<keyword evidence="2" id="KW-0677">Repeat</keyword>
<dbReference type="InterPro" id="IPR001680">
    <property type="entry name" value="WD40_rpt"/>
</dbReference>
<dbReference type="OrthoDB" id="340259at2759"/>
<evidence type="ECO:0000256" key="1">
    <source>
        <dbReference type="ARBA" id="ARBA00022574"/>
    </source>
</evidence>
<dbReference type="PROSITE" id="PS50294">
    <property type="entry name" value="WD_REPEATS_REGION"/>
    <property type="match status" value="1"/>
</dbReference>
<dbReference type="SUPFAM" id="SSF50978">
    <property type="entry name" value="WD40 repeat-like"/>
    <property type="match status" value="1"/>
</dbReference>
<evidence type="ECO:0000256" key="4">
    <source>
        <dbReference type="PROSITE-ProRule" id="PRU00221"/>
    </source>
</evidence>
<evidence type="ECO:0000313" key="6">
    <source>
        <dbReference type="Proteomes" id="UP000516437"/>
    </source>
</evidence>
<dbReference type="InterPro" id="IPR040132">
    <property type="entry name" value="Tex1/THOC3"/>
</dbReference>
<comment type="similarity">
    <text evidence="3">Belongs to the THOC3 family.</text>
</comment>
<comment type="caution">
    <text evidence="5">The sequence shown here is derived from an EMBL/GenBank/DDBJ whole genome shotgun (WGS) entry which is preliminary data.</text>
</comment>
<dbReference type="InterPro" id="IPR015943">
    <property type="entry name" value="WD40/YVTN_repeat-like_dom_sf"/>
</dbReference>
<dbReference type="GO" id="GO:0006406">
    <property type="term" value="P:mRNA export from nucleus"/>
    <property type="evidence" value="ECO:0007669"/>
    <property type="project" value="InterPro"/>
</dbReference>
<sequence>MRSGGRRDAESEGRRVRARGSTPCTFRHWMLPFLVTLMIQWIRTDPCRCHVSVVVAVAVEEVRLIASLVFVALPLVGRSRPDDALISPLFVGKESCKQTAGTCFEPSTVKLEYMETTFSFKNLHSREYQGHKKKVLSVPLCSSPSLCVSLSMGNPRVIGTKLASGSVDQTARLWHIEPHGHGKVKDIELKGHTDSVDQLCWDPKHADLIATASGDKTVRLWDARSGKCSQLAELSGENINITYKPDGTHVAVGNRDDELTILDVRKFKPIHKRKFSYEVNEIAWNMTGEMFFLTTGNGTVEVLAYPSLQPLDTLVAHTAGCYCIARSHRKVCLEALLAVFRFSLVKMAACYPYIYFAVGSADSLVSLWDISEMLCVRTFTKLEWPVRTISFNYTGDYIASASEDLFIDISNVQTGRTVHQIPCRAPEQRGGIPSTIYLHMLGMTRTNIRLRRYLALKALNI</sequence>
<dbReference type="InterPro" id="IPR019775">
    <property type="entry name" value="WD40_repeat_CS"/>
</dbReference>
<dbReference type="InterPro" id="IPR020472">
    <property type="entry name" value="WD40_PAC1"/>
</dbReference>
<evidence type="ECO:0000313" key="5">
    <source>
        <dbReference type="EMBL" id="KAB1215005.1"/>
    </source>
</evidence>
<keyword evidence="6" id="KW-1185">Reference proteome</keyword>